<feature type="non-terminal residue" evidence="2">
    <location>
        <position position="1"/>
    </location>
</feature>
<evidence type="ECO:0000256" key="1">
    <source>
        <dbReference type="SAM" id="MobiDB-lite"/>
    </source>
</evidence>
<feature type="compositionally biased region" description="Basic and acidic residues" evidence="1">
    <location>
        <begin position="1"/>
        <end position="21"/>
    </location>
</feature>
<proteinExistence type="predicted"/>
<dbReference type="EMBL" id="CATNWA010003337">
    <property type="protein sequence ID" value="CAI9545125.1"/>
    <property type="molecule type" value="Genomic_DNA"/>
</dbReference>
<reference evidence="2" key="1">
    <citation type="submission" date="2023-05" db="EMBL/GenBank/DDBJ databases">
        <authorList>
            <person name="Stuckert A."/>
        </authorList>
    </citation>
    <scope>NUCLEOTIDE SEQUENCE</scope>
</reference>
<sequence>RHRAPQAERRAPTPRRSDRSRALRRSGARGAGTPRRSDKVSRALRRSGGRRTPRRSDRSLGPQAKRRAPSHQARQWAPSQLAMTAGTGSVPWMNSGASGHPGIRSFLELDSVGMPGVIWQGSAEPWPVTP</sequence>
<dbReference type="Proteomes" id="UP001162483">
    <property type="component" value="Unassembled WGS sequence"/>
</dbReference>
<feature type="non-terminal residue" evidence="2">
    <location>
        <position position="130"/>
    </location>
</feature>
<protein>
    <submittedName>
        <fullName evidence="2">Uncharacterized protein</fullName>
    </submittedName>
</protein>
<feature type="compositionally biased region" description="Basic residues" evidence="1">
    <location>
        <begin position="42"/>
        <end position="53"/>
    </location>
</feature>
<evidence type="ECO:0000313" key="3">
    <source>
        <dbReference type="Proteomes" id="UP001162483"/>
    </source>
</evidence>
<feature type="region of interest" description="Disordered" evidence="1">
    <location>
        <begin position="1"/>
        <end position="96"/>
    </location>
</feature>
<comment type="caution">
    <text evidence="2">The sequence shown here is derived from an EMBL/GenBank/DDBJ whole genome shotgun (WGS) entry which is preliminary data.</text>
</comment>
<evidence type="ECO:0000313" key="2">
    <source>
        <dbReference type="EMBL" id="CAI9545125.1"/>
    </source>
</evidence>
<keyword evidence="3" id="KW-1185">Reference proteome</keyword>
<gene>
    <name evidence="2" type="ORF">SPARVUS_LOCUS2604088</name>
</gene>
<name>A0ABN9BC21_9NEOB</name>
<organism evidence="2 3">
    <name type="scientific">Staurois parvus</name>
    <dbReference type="NCBI Taxonomy" id="386267"/>
    <lineage>
        <taxon>Eukaryota</taxon>
        <taxon>Metazoa</taxon>
        <taxon>Chordata</taxon>
        <taxon>Craniata</taxon>
        <taxon>Vertebrata</taxon>
        <taxon>Euteleostomi</taxon>
        <taxon>Amphibia</taxon>
        <taxon>Batrachia</taxon>
        <taxon>Anura</taxon>
        <taxon>Neobatrachia</taxon>
        <taxon>Ranoidea</taxon>
        <taxon>Ranidae</taxon>
        <taxon>Staurois</taxon>
    </lineage>
</organism>
<accession>A0ABN9BC21</accession>